<dbReference type="GO" id="GO:0006508">
    <property type="term" value="P:proteolysis"/>
    <property type="evidence" value="ECO:0007669"/>
    <property type="project" value="UniProtKB-KW"/>
</dbReference>
<sequence>MQLERHQQFAITWALLPVIVIWQINGLYLASLAKISVPAFWLADLCQWILLPSLIVTALARKASLLPKHYGLDTAPHRWQALIVGALLVFITTYIAFVGTRNISWALLGHPPSYFSFPGVFPSGLMGSVIWIYSAVTAGIVESIFFIGLPWLLYRHVRAAPSRIAFALLATTVFAVAHWEQGPHVIIGAFFSNLVACFWYFLLGTLWPVAAGHILVDLVAFA</sequence>
<organism evidence="3 4">
    <name type="scientific">Pseudoduganella rivuli</name>
    <dbReference type="NCBI Taxonomy" id="2666085"/>
    <lineage>
        <taxon>Bacteria</taxon>
        <taxon>Pseudomonadati</taxon>
        <taxon>Pseudomonadota</taxon>
        <taxon>Betaproteobacteria</taxon>
        <taxon>Burkholderiales</taxon>
        <taxon>Oxalobacteraceae</taxon>
        <taxon>Telluria group</taxon>
        <taxon>Pseudoduganella</taxon>
    </lineage>
</organism>
<evidence type="ECO:0000313" key="4">
    <source>
        <dbReference type="Proteomes" id="UP000446768"/>
    </source>
</evidence>
<evidence type="ECO:0000256" key="1">
    <source>
        <dbReference type="SAM" id="Phobius"/>
    </source>
</evidence>
<reference evidence="3 4" key="1">
    <citation type="submission" date="2019-11" db="EMBL/GenBank/DDBJ databases">
        <title>Novel species isolated from a subtropical stream in China.</title>
        <authorList>
            <person name="Lu H."/>
        </authorList>
    </citation>
    <scope>NUCLEOTIDE SEQUENCE [LARGE SCALE GENOMIC DNA]</scope>
    <source>
        <strain evidence="3 4">FT92W</strain>
    </source>
</reference>
<keyword evidence="3" id="KW-0378">Hydrolase</keyword>
<keyword evidence="4" id="KW-1185">Reference proteome</keyword>
<feature type="transmembrane region" description="Helical" evidence="1">
    <location>
        <begin position="81"/>
        <end position="108"/>
    </location>
</feature>
<keyword evidence="3" id="KW-0645">Protease</keyword>
<feature type="transmembrane region" description="Helical" evidence="1">
    <location>
        <begin position="39"/>
        <end position="60"/>
    </location>
</feature>
<keyword evidence="1" id="KW-0812">Transmembrane</keyword>
<keyword evidence="1" id="KW-0472">Membrane</keyword>
<dbReference type="AlphaFoldDB" id="A0A7X2LRX4"/>
<evidence type="ECO:0000313" key="3">
    <source>
        <dbReference type="EMBL" id="MRV70214.1"/>
    </source>
</evidence>
<proteinExistence type="predicted"/>
<feature type="transmembrane region" description="Helical" evidence="1">
    <location>
        <begin position="12"/>
        <end position="33"/>
    </location>
</feature>
<dbReference type="EMBL" id="WKJJ01000001">
    <property type="protein sequence ID" value="MRV70214.1"/>
    <property type="molecule type" value="Genomic_DNA"/>
</dbReference>
<dbReference type="GO" id="GO:0004175">
    <property type="term" value="F:endopeptidase activity"/>
    <property type="evidence" value="ECO:0007669"/>
    <property type="project" value="UniProtKB-ARBA"/>
</dbReference>
<evidence type="ECO:0000259" key="2">
    <source>
        <dbReference type="Pfam" id="PF02517"/>
    </source>
</evidence>
<keyword evidence="1" id="KW-1133">Transmembrane helix</keyword>
<accession>A0A7X2LRX4</accession>
<dbReference type="GO" id="GO:0008237">
    <property type="term" value="F:metallopeptidase activity"/>
    <property type="evidence" value="ECO:0007669"/>
    <property type="project" value="UniProtKB-KW"/>
</dbReference>
<gene>
    <name evidence="3" type="ORF">GJ700_00570</name>
</gene>
<protein>
    <submittedName>
        <fullName evidence="3">CPBP family intramembrane metalloprotease</fullName>
    </submittedName>
</protein>
<name>A0A7X2LRX4_9BURK</name>
<feature type="transmembrane region" description="Helical" evidence="1">
    <location>
        <begin position="160"/>
        <end position="179"/>
    </location>
</feature>
<dbReference type="GO" id="GO:0080120">
    <property type="term" value="P:CAAX-box protein maturation"/>
    <property type="evidence" value="ECO:0007669"/>
    <property type="project" value="UniProtKB-ARBA"/>
</dbReference>
<dbReference type="Pfam" id="PF02517">
    <property type="entry name" value="Rce1-like"/>
    <property type="match status" value="1"/>
</dbReference>
<dbReference type="RefSeq" id="WP_154370713.1">
    <property type="nucleotide sequence ID" value="NZ_WKJJ01000001.1"/>
</dbReference>
<dbReference type="Proteomes" id="UP000446768">
    <property type="component" value="Unassembled WGS sequence"/>
</dbReference>
<keyword evidence="3" id="KW-0482">Metalloprotease</keyword>
<feature type="transmembrane region" description="Helical" evidence="1">
    <location>
        <begin position="128"/>
        <end position="153"/>
    </location>
</feature>
<feature type="domain" description="CAAX prenyl protease 2/Lysostaphin resistance protein A-like" evidence="2">
    <location>
        <begin position="129"/>
        <end position="219"/>
    </location>
</feature>
<comment type="caution">
    <text evidence="3">The sequence shown here is derived from an EMBL/GenBank/DDBJ whole genome shotgun (WGS) entry which is preliminary data.</text>
</comment>
<dbReference type="InterPro" id="IPR003675">
    <property type="entry name" value="Rce1/LyrA-like_dom"/>
</dbReference>